<dbReference type="SUPFAM" id="SSF48508">
    <property type="entry name" value="Nuclear receptor ligand-binding domain"/>
    <property type="match status" value="1"/>
</dbReference>
<evidence type="ECO:0000259" key="13">
    <source>
        <dbReference type="PROSITE" id="PS51030"/>
    </source>
</evidence>
<feature type="domain" description="NR LBD" evidence="14">
    <location>
        <begin position="147"/>
        <end position="375"/>
    </location>
</feature>
<evidence type="ECO:0000256" key="4">
    <source>
        <dbReference type="ARBA" id="ARBA00022771"/>
    </source>
</evidence>
<evidence type="ECO:0000256" key="8">
    <source>
        <dbReference type="ARBA" id="ARBA00023163"/>
    </source>
</evidence>
<keyword evidence="9 11" id="KW-0675">Receptor</keyword>
<organism evidence="15 16">
    <name type="scientific">Dimorphilus gyrociliatus</name>
    <dbReference type="NCBI Taxonomy" id="2664684"/>
    <lineage>
        <taxon>Eukaryota</taxon>
        <taxon>Metazoa</taxon>
        <taxon>Spiralia</taxon>
        <taxon>Lophotrochozoa</taxon>
        <taxon>Annelida</taxon>
        <taxon>Polychaeta</taxon>
        <taxon>Polychaeta incertae sedis</taxon>
        <taxon>Dinophilidae</taxon>
        <taxon>Dimorphilus</taxon>
    </lineage>
</organism>
<dbReference type="CDD" id="cd07166">
    <property type="entry name" value="NR_DBD_REV_ERB"/>
    <property type="match status" value="1"/>
</dbReference>
<keyword evidence="5 11" id="KW-0862">Zinc</keyword>
<keyword evidence="3 11" id="KW-0479">Metal-binding</keyword>
<protein>
    <submittedName>
        <fullName evidence="15">DgyrCDS1202</fullName>
    </submittedName>
</protein>
<reference evidence="15 16" key="1">
    <citation type="submission" date="2020-08" db="EMBL/GenBank/DDBJ databases">
        <authorList>
            <person name="Hejnol A."/>
        </authorList>
    </citation>
    <scope>NUCLEOTIDE SEQUENCE [LARGE SCALE GENOMIC DNA]</scope>
</reference>
<dbReference type="InterPro" id="IPR050234">
    <property type="entry name" value="Nuclear_hormone_rcpt_NR1"/>
</dbReference>
<dbReference type="OrthoDB" id="7634782at2759"/>
<feature type="region of interest" description="Disordered" evidence="12">
    <location>
        <begin position="381"/>
        <end position="409"/>
    </location>
</feature>
<name>A0A7I8V8M9_9ANNE</name>
<feature type="domain" description="Nuclear receptor" evidence="13">
    <location>
        <begin position="17"/>
        <end position="93"/>
    </location>
</feature>
<sequence length="472" mass="53277">MVGNETNLDGLEFDGEAVLCRVCGDKASGFHYGVHACEGCKGFFRRSIQQKIQYRPCIKNQQCHIQRVNRNRCQYCRLKKCVTVGMSRDAVRFGRVPKKEKAKIMEQMQKMSNAFQDSAIVSALDNVEDMGTVITESHLKSSHFTSQHYRRLHELAWKEQSYAHCPPYLACPLNPNPSSFDSLQKWEELHDTFTPIIQSIVEFAKGIPGFELLCPDDKVTLLKAGTVEVLFVQMSCLFDGKTSTMIFTNGQLYKRSPNNSSSLLDSTFTFANNLNNMKLSDSEMALFCARVLISPNRRQLRNTKQVEKISERIIGALSVAAEKSRMDAENFINKLMTMVYDLEALSSAHSLKMNKPREKSPEPQRRYSMPFLSMKKDDIPSVGERRNTFSVNRGDGSNGKKSALRTALSSPPLSSVKESLLMDKELKEKMCTATVTPLALLASNMPSSTILLQHYQQQMANVDTQFPMITNQ</sequence>
<comment type="similarity">
    <text evidence="2">Belongs to the nuclear hormone receptor family. NR1 subfamily.</text>
</comment>
<dbReference type="PANTHER" id="PTHR24082">
    <property type="entry name" value="NUCLEAR HORMONE RECEPTOR"/>
    <property type="match status" value="1"/>
</dbReference>
<comment type="subcellular location">
    <subcellularLocation>
        <location evidence="1">Cytoplasm</location>
    </subcellularLocation>
    <subcellularLocation>
        <location evidence="11">Nucleus</location>
    </subcellularLocation>
</comment>
<evidence type="ECO:0000256" key="3">
    <source>
        <dbReference type="ARBA" id="ARBA00022723"/>
    </source>
</evidence>
<dbReference type="AlphaFoldDB" id="A0A7I8V8M9"/>
<dbReference type="GO" id="GO:0045944">
    <property type="term" value="P:positive regulation of transcription by RNA polymerase II"/>
    <property type="evidence" value="ECO:0007669"/>
    <property type="project" value="TreeGrafter"/>
</dbReference>
<evidence type="ECO:0000256" key="9">
    <source>
        <dbReference type="ARBA" id="ARBA00023170"/>
    </source>
</evidence>
<dbReference type="InterPro" id="IPR035500">
    <property type="entry name" value="NHR-like_dom_sf"/>
</dbReference>
<evidence type="ECO:0000256" key="10">
    <source>
        <dbReference type="ARBA" id="ARBA00023242"/>
    </source>
</evidence>
<dbReference type="EMBL" id="CAJFCJ010000002">
    <property type="protein sequence ID" value="CAD5111940.1"/>
    <property type="molecule type" value="Genomic_DNA"/>
</dbReference>
<accession>A0A7I8V8M9</accession>
<evidence type="ECO:0000256" key="12">
    <source>
        <dbReference type="SAM" id="MobiDB-lite"/>
    </source>
</evidence>
<keyword evidence="16" id="KW-1185">Reference proteome</keyword>
<dbReference type="InterPro" id="IPR000536">
    <property type="entry name" value="Nucl_hrmn_rcpt_lig-bd"/>
</dbReference>
<keyword evidence="4 11" id="KW-0863">Zinc-finger</keyword>
<dbReference type="GO" id="GO:0030154">
    <property type="term" value="P:cell differentiation"/>
    <property type="evidence" value="ECO:0007669"/>
    <property type="project" value="TreeGrafter"/>
</dbReference>
<dbReference type="Proteomes" id="UP000549394">
    <property type="component" value="Unassembled WGS sequence"/>
</dbReference>
<evidence type="ECO:0000256" key="5">
    <source>
        <dbReference type="ARBA" id="ARBA00022833"/>
    </source>
</evidence>
<dbReference type="PROSITE" id="PS51843">
    <property type="entry name" value="NR_LBD"/>
    <property type="match status" value="1"/>
</dbReference>
<evidence type="ECO:0000256" key="11">
    <source>
        <dbReference type="RuleBase" id="RU004334"/>
    </source>
</evidence>
<dbReference type="GO" id="GO:0005737">
    <property type="term" value="C:cytoplasm"/>
    <property type="evidence" value="ECO:0007669"/>
    <property type="project" value="UniProtKB-SubCell"/>
</dbReference>
<proteinExistence type="inferred from homology"/>
<keyword evidence="10 11" id="KW-0539">Nucleus</keyword>
<evidence type="ECO:0000256" key="1">
    <source>
        <dbReference type="ARBA" id="ARBA00004496"/>
    </source>
</evidence>
<dbReference type="InterPro" id="IPR001728">
    <property type="entry name" value="ThyrH_rcpt"/>
</dbReference>
<dbReference type="InterPro" id="IPR001723">
    <property type="entry name" value="Nuclear_hrmn_rcpt"/>
</dbReference>
<dbReference type="PROSITE" id="PS00031">
    <property type="entry name" value="NUCLEAR_REC_DBD_1"/>
    <property type="match status" value="1"/>
</dbReference>
<gene>
    <name evidence="15" type="ORF">DGYR_LOCUS1163</name>
</gene>
<dbReference type="Gene3D" id="1.10.565.10">
    <property type="entry name" value="Retinoid X Receptor"/>
    <property type="match status" value="1"/>
</dbReference>
<dbReference type="GO" id="GO:0008270">
    <property type="term" value="F:zinc ion binding"/>
    <property type="evidence" value="ECO:0007669"/>
    <property type="project" value="UniProtKB-KW"/>
</dbReference>
<dbReference type="GO" id="GO:0000122">
    <property type="term" value="P:negative regulation of transcription by RNA polymerase II"/>
    <property type="evidence" value="ECO:0007669"/>
    <property type="project" value="TreeGrafter"/>
</dbReference>
<dbReference type="GO" id="GO:0009755">
    <property type="term" value="P:hormone-mediated signaling pathway"/>
    <property type="evidence" value="ECO:0007669"/>
    <property type="project" value="TreeGrafter"/>
</dbReference>
<dbReference type="Pfam" id="PF00104">
    <property type="entry name" value="Hormone_recep"/>
    <property type="match status" value="1"/>
</dbReference>
<evidence type="ECO:0000313" key="15">
    <source>
        <dbReference type="EMBL" id="CAD5111940.1"/>
    </source>
</evidence>
<dbReference type="InterPro" id="IPR001628">
    <property type="entry name" value="Znf_hrmn_rcpt"/>
</dbReference>
<keyword evidence="7 11" id="KW-0238">DNA-binding</keyword>
<dbReference type="GO" id="GO:0004879">
    <property type="term" value="F:nuclear receptor activity"/>
    <property type="evidence" value="ECO:0007669"/>
    <property type="project" value="InterPro"/>
</dbReference>
<dbReference type="Gene3D" id="3.30.50.10">
    <property type="entry name" value="Erythroid Transcription Factor GATA-1, subunit A"/>
    <property type="match status" value="1"/>
</dbReference>
<dbReference type="PANTHER" id="PTHR24082:SF473">
    <property type="entry name" value="ECDYSONE-INDUCED PROTEIN 75B, ISOFORM B"/>
    <property type="match status" value="1"/>
</dbReference>
<dbReference type="PRINTS" id="PR00398">
    <property type="entry name" value="STRDHORMONER"/>
</dbReference>
<dbReference type="FunFam" id="3.30.50.10:FF:000013">
    <property type="entry name" value="Nuclear receptor subfamily 1 group D member 2"/>
    <property type="match status" value="1"/>
</dbReference>
<dbReference type="Pfam" id="PF00105">
    <property type="entry name" value="zf-C4"/>
    <property type="match status" value="1"/>
</dbReference>
<evidence type="ECO:0000256" key="2">
    <source>
        <dbReference type="ARBA" id="ARBA00008092"/>
    </source>
</evidence>
<keyword evidence="8 11" id="KW-0804">Transcription</keyword>
<dbReference type="GO" id="GO:0005634">
    <property type="term" value="C:nucleus"/>
    <property type="evidence" value="ECO:0007669"/>
    <property type="project" value="UniProtKB-SubCell"/>
</dbReference>
<dbReference type="SMART" id="SM00430">
    <property type="entry name" value="HOLI"/>
    <property type="match status" value="1"/>
</dbReference>
<dbReference type="PRINTS" id="PR00546">
    <property type="entry name" value="THYROIDHORMR"/>
</dbReference>
<dbReference type="PRINTS" id="PR00047">
    <property type="entry name" value="STROIDFINGER"/>
</dbReference>
<dbReference type="GO" id="GO:0000978">
    <property type="term" value="F:RNA polymerase II cis-regulatory region sequence-specific DNA binding"/>
    <property type="evidence" value="ECO:0007669"/>
    <property type="project" value="TreeGrafter"/>
</dbReference>
<dbReference type="InterPro" id="IPR013088">
    <property type="entry name" value="Znf_NHR/GATA"/>
</dbReference>
<evidence type="ECO:0000259" key="14">
    <source>
        <dbReference type="PROSITE" id="PS51843"/>
    </source>
</evidence>
<dbReference type="SMART" id="SM00399">
    <property type="entry name" value="ZnF_C4"/>
    <property type="match status" value="1"/>
</dbReference>
<evidence type="ECO:0000313" key="16">
    <source>
        <dbReference type="Proteomes" id="UP000549394"/>
    </source>
</evidence>
<comment type="caution">
    <text evidence="15">The sequence shown here is derived from an EMBL/GenBank/DDBJ whole genome shotgun (WGS) entry which is preliminary data.</text>
</comment>
<dbReference type="PROSITE" id="PS51030">
    <property type="entry name" value="NUCLEAR_REC_DBD_2"/>
    <property type="match status" value="1"/>
</dbReference>
<keyword evidence="6 11" id="KW-0805">Transcription regulation</keyword>
<evidence type="ECO:0000256" key="6">
    <source>
        <dbReference type="ARBA" id="ARBA00023015"/>
    </source>
</evidence>
<dbReference type="SUPFAM" id="SSF57716">
    <property type="entry name" value="Glucocorticoid receptor-like (DNA-binding domain)"/>
    <property type="match status" value="1"/>
</dbReference>
<evidence type="ECO:0000256" key="7">
    <source>
        <dbReference type="ARBA" id="ARBA00023125"/>
    </source>
</evidence>